<dbReference type="Pfam" id="PF10097">
    <property type="entry name" value="DUF2335"/>
    <property type="match status" value="1"/>
</dbReference>
<dbReference type="EMBL" id="LFMW01000001">
    <property type="protein sequence ID" value="KMT57308.1"/>
    <property type="molecule type" value="Genomic_DNA"/>
</dbReference>
<gene>
    <name evidence="3" type="ORF">ACR52_01460</name>
</gene>
<dbReference type="Proteomes" id="UP000037551">
    <property type="component" value="Unassembled WGS sequence"/>
</dbReference>
<evidence type="ECO:0000313" key="3">
    <source>
        <dbReference type="EMBL" id="KMT57308.1"/>
    </source>
</evidence>
<proteinExistence type="predicted"/>
<feature type="transmembrane region" description="Helical" evidence="2">
    <location>
        <begin position="159"/>
        <end position="177"/>
    </location>
</feature>
<evidence type="ECO:0000256" key="1">
    <source>
        <dbReference type="SAM" id="MobiDB-lite"/>
    </source>
</evidence>
<keyword evidence="4" id="KW-1185">Reference proteome</keyword>
<sequence length="220" mass="24391">MTNTADTPSDNPRREDNDSTSHESEHTVFSAEISQEITDAVRQLSESNPAIGQLLKSIDGKEAVRELTTVAISVVKEHHSGPTPSGRQLREYNAIFPDGANRLFTTVEVEQAHRHEMEKKIFDYNMSRLQMQQDVQLGELSLKKTSLQVVADRDARSQYFAGGLSLIVLCVGVWLISLQHVEAGVALIATNFIGIAAVFLTQRFKKSEEKEKAKSGPEPD</sequence>
<evidence type="ECO:0008006" key="5">
    <source>
        <dbReference type="Google" id="ProtNLM"/>
    </source>
</evidence>
<dbReference type="OrthoDB" id="9182865at2"/>
<feature type="transmembrane region" description="Helical" evidence="2">
    <location>
        <begin position="183"/>
        <end position="201"/>
    </location>
</feature>
<organism evidence="3 4">
    <name type="scientific">Pseudomonas fildesensis</name>
    <dbReference type="NCBI Taxonomy" id="1674920"/>
    <lineage>
        <taxon>Bacteria</taxon>
        <taxon>Pseudomonadati</taxon>
        <taxon>Pseudomonadota</taxon>
        <taxon>Gammaproteobacteria</taxon>
        <taxon>Pseudomonadales</taxon>
        <taxon>Pseudomonadaceae</taxon>
        <taxon>Pseudomonas</taxon>
    </lineage>
</organism>
<name>A0A0J8G957_9PSED</name>
<dbReference type="AlphaFoldDB" id="A0A0J8G957"/>
<dbReference type="PATRIC" id="fig|1674920.3.peg.291"/>
<keyword evidence="2" id="KW-0472">Membrane</keyword>
<accession>A0A0J8G957</accession>
<feature type="compositionally biased region" description="Basic and acidic residues" evidence="1">
    <location>
        <begin position="11"/>
        <end position="26"/>
    </location>
</feature>
<feature type="region of interest" description="Disordered" evidence="1">
    <location>
        <begin position="1"/>
        <end position="29"/>
    </location>
</feature>
<feature type="compositionally biased region" description="Polar residues" evidence="1">
    <location>
        <begin position="1"/>
        <end position="10"/>
    </location>
</feature>
<dbReference type="InterPro" id="IPR019284">
    <property type="entry name" value="RP532"/>
</dbReference>
<dbReference type="RefSeq" id="WP_048719688.1">
    <property type="nucleotide sequence ID" value="NZ_JBJGXJ010000015.1"/>
</dbReference>
<evidence type="ECO:0000313" key="4">
    <source>
        <dbReference type="Proteomes" id="UP000037551"/>
    </source>
</evidence>
<comment type="caution">
    <text evidence="3">The sequence shown here is derived from an EMBL/GenBank/DDBJ whole genome shotgun (WGS) entry which is preliminary data.</text>
</comment>
<reference evidence="3 4" key="1">
    <citation type="submission" date="2015-06" db="EMBL/GenBank/DDBJ databases">
        <title>Draft genome sequence of an Antarctic Pseudomonas sp. strain KG01 with full potential for biotechnological applications.</title>
        <authorList>
            <person name="Pavlov M.S."/>
            <person name="Lira F."/>
            <person name="Martinez J.L."/>
            <person name="Marshall S.H."/>
        </authorList>
    </citation>
    <scope>NUCLEOTIDE SEQUENCE [LARGE SCALE GENOMIC DNA]</scope>
    <source>
        <strain evidence="3 4">KG01</strain>
    </source>
</reference>
<keyword evidence="2" id="KW-1133">Transmembrane helix</keyword>
<protein>
    <recommendedName>
        <fullName evidence="5">DUF2335 domain-containing protein</fullName>
    </recommendedName>
</protein>
<evidence type="ECO:0000256" key="2">
    <source>
        <dbReference type="SAM" id="Phobius"/>
    </source>
</evidence>
<keyword evidence="2" id="KW-0812">Transmembrane</keyword>